<dbReference type="RefSeq" id="WP_147929992.1">
    <property type="nucleotide sequence ID" value="NZ_VOXD01000008.1"/>
</dbReference>
<keyword evidence="5" id="KW-1185">Reference proteome</keyword>
<dbReference type="PANTHER" id="PTHR11092:SF0">
    <property type="entry name" value="EPIMERASE FAMILY PROTEIN SDR39U1"/>
    <property type="match status" value="1"/>
</dbReference>
<dbReference type="InterPro" id="IPR010099">
    <property type="entry name" value="SDR39U1"/>
</dbReference>
<feature type="domain" description="NAD-dependent epimerase/dehydratase" evidence="2">
    <location>
        <begin position="5"/>
        <end position="210"/>
    </location>
</feature>
<evidence type="ECO:0000313" key="4">
    <source>
        <dbReference type="EMBL" id="TXF90235.1"/>
    </source>
</evidence>
<dbReference type="InterPro" id="IPR001509">
    <property type="entry name" value="Epimerase_deHydtase"/>
</dbReference>
<dbReference type="NCBIfam" id="TIGR01777">
    <property type="entry name" value="yfcH"/>
    <property type="match status" value="1"/>
</dbReference>
<dbReference type="Gene3D" id="3.40.50.720">
    <property type="entry name" value="NAD(P)-binding Rossmann-like Domain"/>
    <property type="match status" value="1"/>
</dbReference>
<feature type="domain" description="DUF1731" evidence="3">
    <location>
        <begin position="255"/>
        <end position="304"/>
    </location>
</feature>
<comment type="similarity">
    <text evidence="1">Belongs to the NAD(P)-dependent epimerase/dehydratase family. SDR39U1 subfamily.</text>
</comment>
<comment type="caution">
    <text evidence="4">The sequence shown here is derived from an EMBL/GenBank/DDBJ whole genome shotgun (WGS) entry which is preliminary data.</text>
</comment>
<dbReference type="OrthoDB" id="9801773at2"/>
<dbReference type="PANTHER" id="PTHR11092">
    <property type="entry name" value="SUGAR NUCLEOTIDE EPIMERASE RELATED"/>
    <property type="match status" value="1"/>
</dbReference>
<evidence type="ECO:0000259" key="3">
    <source>
        <dbReference type="Pfam" id="PF08338"/>
    </source>
</evidence>
<dbReference type="Pfam" id="PF01370">
    <property type="entry name" value="Epimerase"/>
    <property type="match status" value="1"/>
</dbReference>
<dbReference type="Pfam" id="PF08338">
    <property type="entry name" value="DUF1731"/>
    <property type="match status" value="1"/>
</dbReference>
<gene>
    <name evidence="4" type="ORF">FUA23_06870</name>
</gene>
<dbReference type="InterPro" id="IPR013549">
    <property type="entry name" value="DUF1731"/>
</dbReference>
<dbReference type="InterPro" id="IPR036291">
    <property type="entry name" value="NAD(P)-bd_dom_sf"/>
</dbReference>
<organism evidence="4 5">
    <name type="scientific">Neolewinella aurantiaca</name>
    <dbReference type="NCBI Taxonomy" id="2602767"/>
    <lineage>
        <taxon>Bacteria</taxon>
        <taxon>Pseudomonadati</taxon>
        <taxon>Bacteroidota</taxon>
        <taxon>Saprospiria</taxon>
        <taxon>Saprospirales</taxon>
        <taxon>Lewinellaceae</taxon>
        <taxon>Neolewinella</taxon>
    </lineage>
</organism>
<name>A0A5C7FGU7_9BACT</name>
<evidence type="ECO:0000313" key="5">
    <source>
        <dbReference type="Proteomes" id="UP000321907"/>
    </source>
</evidence>
<evidence type="ECO:0000259" key="2">
    <source>
        <dbReference type="Pfam" id="PF01370"/>
    </source>
</evidence>
<dbReference type="Proteomes" id="UP000321907">
    <property type="component" value="Unassembled WGS sequence"/>
</dbReference>
<evidence type="ECO:0000256" key="1">
    <source>
        <dbReference type="ARBA" id="ARBA00009353"/>
    </source>
</evidence>
<dbReference type="EMBL" id="VOXD01000008">
    <property type="protein sequence ID" value="TXF90235.1"/>
    <property type="molecule type" value="Genomic_DNA"/>
</dbReference>
<dbReference type="SUPFAM" id="SSF51735">
    <property type="entry name" value="NAD(P)-binding Rossmann-fold domains"/>
    <property type="match status" value="1"/>
</dbReference>
<dbReference type="AlphaFoldDB" id="A0A5C7FGU7"/>
<reference evidence="4 5" key="1">
    <citation type="submission" date="2019-08" db="EMBL/GenBank/DDBJ databases">
        <title>Lewinella sp. strain SSH13 Genome sequencing and assembly.</title>
        <authorList>
            <person name="Kim I."/>
        </authorList>
    </citation>
    <scope>NUCLEOTIDE SEQUENCE [LARGE SCALE GENOMIC DNA]</scope>
    <source>
        <strain evidence="4 5">SSH13</strain>
    </source>
</reference>
<accession>A0A5C7FGU7</accession>
<sequence>MPKRIVITGGTGFIGRSLANQLHEAGYESVLIGRSEPKWLAQSPHKYARWDGRTVGDWAQSLEGCTAIVNLAGRSVDCIKSPENIDQILRSRVESTAAVGAALRQTTKKPDVWVQMSTAHLYGDSPDITCTEASPFGYGLAPFVGEKWEAAFREALPDGMRGVIIRTSFVLGKNGGALESLLRITRLGLGGTVGNGKQGMSWIHEHDMNAILQRGIEDESMSGPYIASAPEPVDNRTFMKTLRKAAGVHIGLPAPAALVRFGAHNIFRTDPELALYGRYVVPERLVREGFNFRFPQLAGALKDLV</sequence>
<proteinExistence type="inferred from homology"/>
<protein>
    <submittedName>
        <fullName evidence="4">TIGR01777 family protein</fullName>
    </submittedName>
</protein>